<keyword evidence="6" id="KW-0675">Receptor</keyword>
<evidence type="ECO:0000256" key="7">
    <source>
        <dbReference type="ARBA" id="ARBA00023180"/>
    </source>
</evidence>
<evidence type="ECO:0000256" key="3">
    <source>
        <dbReference type="ARBA" id="ARBA00022989"/>
    </source>
</evidence>
<dbReference type="InterPro" id="IPR020635">
    <property type="entry name" value="Tyr_kinase_cat_dom"/>
</dbReference>
<dbReference type="SUPFAM" id="SSF48726">
    <property type="entry name" value="Immunoglobulin"/>
    <property type="match status" value="3"/>
</dbReference>
<dbReference type="GO" id="GO:0004714">
    <property type="term" value="F:transmembrane receptor protein tyrosine kinase activity"/>
    <property type="evidence" value="ECO:0007669"/>
    <property type="project" value="TreeGrafter"/>
</dbReference>
<dbReference type="InterPro" id="IPR013098">
    <property type="entry name" value="Ig_I-set"/>
</dbReference>
<dbReference type="Pfam" id="PF07679">
    <property type="entry name" value="I-set"/>
    <property type="match status" value="1"/>
</dbReference>
<dbReference type="Gene3D" id="2.60.40.10">
    <property type="entry name" value="Immunoglobulins"/>
    <property type="match status" value="3"/>
</dbReference>
<dbReference type="InterPro" id="IPR000719">
    <property type="entry name" value="Prot_kinase_dom"/>
</dbReference>
<evidence type="ECO:0000256" key="2">
    <source>
        <dbReference type="ARBA" id="ARBA00022692"/>
    </source>
</evidence>
<keyword evidence="5" id="KW-1015">Disulfide bond</keyword>
<feature type="domain" description="Ig-like" evidence="10">
    <location>
        <begin position="491"/>
        <end position="605"/>
    </location>
</feature>
<dbReference type="PROSITE" id="PS50011">
    <property type="entry name" value="PROTEIN_KINASE_DOM"/>
    <property type="match status" value="1"/>
</dbReference>
<keyword evidence="7" id="KW-0325">Glycoprotein</keyword>
<evidence type="ECO:0000256" key="6">
    <source>
        <dbReference type="ARBA" id="ARBA00023170"/>
    </source>
</evidence>
<dbReference type="InterPro" id="IPR001245">
    <property type="entry name" value="Ser-Thr/Tyr_kinase_cat_dom"/>
</dbReference>
<dbReference type="InterPro" id="IPR036179">
    <property type="entry name" value="Ig-like_dom_sf"/>
</dbReference>
<evidence type="ECO:0000256" key="8">
    <source>
        <dbReference type="ARBA" id="ARBA00023319"/>
    </source>
</evidence>
<reference evidence="11" key="1">
    <citation type="submission" date="2023-08" db="EMBL/GenBank/DDBJ databases">
        <authorList>
            <person name="Adameyko K."/>
            <person name="Kravchuk O."/>
            <person name="Lyupina Y."/>
        </authorList>
    </citation>
    <scope>NUCLEOTIDE SEQUENCE</scope>
</reference>
<dbReference type="Pfam" id="PF07714">
    <property type="entry name" value="PK_Tyr_Ser-Thr"/>
    <property type="match status" value="1"/>
</dbReference>
<accession>A0AA96MMB8</accession>
<dbReference type="SMART" id="SM00219">
    <property type="entry name" value="TyrKc"/>
    <property type="match status" value="1"/>
</dbReference>
<feature type="domain" description="Ig-like" evidence="10">
    <location>
        <begin position="881"/>
        <end position="970"/>
    </location>
</feature>
<organism evidence="11">
    <name type="scientific">Halisarca dujardinii</name>
    <name type="common">Dujardin's slime sponge</name>
    <dbReference type="NCBI Taxonomy" id="2583056"/>
    <lineage>
        <taxon>Eukaryota</taxon>
        <taxon>Metazoa</taxon>
        <taxon>Porifera</taxon>
        <taxon>Demospongiae</taxon>
        <taxon>Verongimorpha</taxon>
        <taxon>Chondrillida</taxon>
        <taxon>Halisarcidae</taxon>
        <taxon>Halisarca</taxon>
    </lineage>
</organism>
<keyword evidence="3" id="KW-1133">Transmembrane helix</keyword>
<dbReference type="PROSITE" id="PS50835">
    <property type="entry name" value="IG_LIKE"/>
    <property type="match status" value="4"/>
</dbReference>
<dbReference type="Gene3D" id="1.10.510.10">
    <property type="entry name" value="Transferase(Phosphotransferase) domain 1"/>
    <property type="match status" value="1"/>
</dbReference>
<evidence type="ECO:0000256" key="1">
    <source>
        <dbReference type="ARBA" id="ARBA00004167"/>
    </source>
</evidence>
<dbReference type="GO" id="GO:0005886">
    <property type="term" value="C:plasma membrane"/>
    <property type="evidence" value="ECO:0007669"/>
    <property type="project" value="TreeGrafter"/>
</dbReference>
<keyword evidence="11" id="KW-0418">Kinase</keyword>
<comment type="subcellular location">
    <subcellularLocation>
        <location evidence="1">Membrane</location>
        <topology evidence="1">Single-pass membrane protein</topology>
    </subcellularLocation>
</comment>
<evidence type="ECO:0000259" key="9">
    <source>
        <dbReference type="PROSITE" id="PS50011"/>
    </source>
</evidence>
<protein>
    <submittedName>
        <fullName evidence="11">Tyrosine kinase-like protein</fullName>
    </submittedName>
</protein>
<dbReference type="InterPro" id="IPR003599">
    <property type="entry name" value="Ig_sub"/>
</dbReference>
<dbReference type="GO" id="GO:0007169">
    <property type="term" value="P:cell surface receptor protein tyrosine kinase signaling pathway"/>
    <property type="evidence" value="ECO:0007669"/>
    <property type="project" value="TreeGrafter"/>
</dbReference>
<dbReference type="InterPro" id="IPR013783">
    <property type="entry name" value="Ig-like_fold"/>
</dbReference>
<name>A0AA96MMB8_HALDU</name>
<feature type="domain" description="Protein kinase" evidence="9">
    <location>
        <begin position="880"/>
        <end position="1161"/>
    </location>
</feature>
<dbReference type="GO" id="GO:0043235">
    <property type="term" value="C:receptor complex"/>
    <property type="evidence" value="ECO:0007669"/>
    <property type="project" value="TreeGrafter"/>
</dbReference>
<keyword evidence="11" id="KW-0808">Transferase</keyword>
<evidence type="ECO:0000256" key="4">
    <source>
        <dbReference type="ARBA" id="ARBA00023136"/>
    </source>
</evidence>
<keyword evidence="2" id="KW-0812">Transmembrane</keyword>
<dbReference type="InterPro" id="IPR011009">
    <property type="entry name" value="Kinase-like_dom_sf"/>
</dbReference>
<dbReference type="AlphaFoldDB" id="A0AA96MMB8"/>
<proteinExistence type="evidence at transcript level"/>
<dbReference type="GO" id="GO:0005524">
    <property type="term" value="F:ATP binding"/>
    <property type="evidence" value="ECO:0007669"/>
    <property type="project" value="InterPro"/>
</dbReference>
<dbReference type="EMBL" id="OR460128">
    <property type="protein sequence ID" value="WNS50051.1"/>
    <property type="molecule type" value="mRNA"/>
</dbReference>
<dbReference type="InterPro" id="IPR007110">
    <property type="entry name" value="Ig-like_dom"/>
</dbReference>
<evidence type="ECO:0000259" key="10">
    <source>
        <dbReference type="PROSITE" id="PS50835"/>
    </source>
</evidence>
<keyword evidence="4" id="KW-0472">Membrane</keyword>
<evidence type="ECO:0000256" key="5">
    <source>
        <dbReference type="ARBA" id="ARBA00023157"/>
    </source>
</evidence>
<dbReference type="PANTHER" id="PTHR24416:SF611">
    <property type="entry name" value="TYROSINE-PROTEIN KINASE TRANSMEMBRANE RECEPTOR ROR"/>
    <property type="match status" value="1"/>
</dbReference>
<keyword evidence="8" id="KW-0393">Immunoglobulin domain</keyword>
<dbReference type="PROSITE" id="PS00109">
    <property type="entry name" value="PROTEIN_KINASE_TYR"/>
    <property type="match status" value="1"/>
</dbReference>
<dbReference type="InterPro" id="IPR050122">
    <property type="entry name" value="RTK"/>
</dbReference>
<dbReference type="SUPFAM" id="SSF56112">
    <property type="entry name" value="Protein kinase-like (PK-like)"/>
    <property type="match status" value="1"/>
</dbReference>
<dbReference type="SMART" id="SM00409">
    <property type="entry name" value="IG"/>
    <property type="match status" value="2"/>
</dbReference>
<evidence type="ECO:0000313" key="11">
    <source>
        <dbReference type="EMBL" id="WNS50051.1"/>
    </source>
</evidence>
<feature type="domain" description="Ig-like" evidence="10">
    <location>
        <begin position="739"/>
        <end position="859"/>
    </location>
</feature>
<dbReference type="InterPro" id="IPR008266">
    <property type="entry name" value="Tyr_kinase_AS"/>
</dbReference>
<sequence>MGVQYYESGNTLYNCIVKLSTMLTGGAEFDEFSRTTNPEYCSSADQWRCTMKLPPPTCVPDCIVDGKSGDDAVISWNIDSSRDYNFDLKDSQGNAVLPPTFPQRLSGKQPDENAFYKINSSKGVITMPNSLLYVETFTVSITDLAPTSTHKEVASFKVQKGCNPSKPLNLDTSSMCQDAQSVMTLSWDVGSKRSYKYIIESSSQSYEGEVPGSGNSDFIVTNGRGSINVNVADGSYKVKVTDLTSGVTEFQSESTSINVPECKPPHPLNLVTPSCIKSSASSFQISWSAKVDRVYSWKLTNGGSNFASGKLSNGASTSDVVYNPTTEMATLTISAPSGGEFVTGQYMIVVTDLSSYASSSEQAEFPLKKGCKDTIPLDILAQGMCKNGTSAFSISWAVKKSRDYYYEVKRGSTVVQEGTVSGAGEIGFEVSNGRGTIISTGPLVSGDYSVEVQDLDAGVDAYYTEDASFTVSSKPVIDRGKPKPAAAVVLPTIADSLERDRKIKIGANKLVLPGYSFTIICGPVVTYCRSVPPYNITYTWYKDEAHLTTTVYNISAATTEASPCAPSTLTILVNTSDPGQAAGRYKCLAANEIGQDEAESNMRLGIEIVAPPVFLNQATGTDVVVINGSTIPTPCKLPMGNNVVISEVGKLTSLTFYCSLLTIGIPSANISWTVNGRSLINSRWFRSSLNVTNSTDNSTSRMLVNVSNFISSFLCCKAENIAGKDLLCSELKLPSAKSPEASFQTFGSNALIVKDALVNNGTKSLRLPVVLGRWSCVCENKEGSINSSIPVGPCFCRVLQARPDPSVKWFRNGELLSNNTNQTTLRVHVNSSEPAAAAGDYRCTAENAVANDTAHSNMTLGKEILVLPRLLRSTKHYENMPENITVFFGDSSVVQRGKSVTIHCSVVDAGIPQSELSWMDRQNLTASKGVSWSDDGNLTIETALVNATDLRYCCTARNEAGSDTACSNITIEGAYCGLECPGHSQLNRTSCECIAGSGDLLPAIIGAELTLPLEEWELSHSDLEVQGLLGKGQFGNVKLALLDADCNTGRVKNYVDQKFIGCVLSALPVAVVMEFVPFGDLRSNLMKWKVESHLASLNVIHRDLACRNVLVGENKTLKVSDFGLSKEIDGVYTSTSKTKLPIRWMSPEAIRHRIFSQKSDV</sequence>
<dbReference type="PANTHER" id="PTHR24416">
    <property type="entry name" value="TYROSINE-PROTEIN KINASE RECEPTOR"/>
    <property type="match status" value="1"/>
</dbReference>
<feature type="domain" description="Ig-like" evidence="10">
    <location>
        <begin position="611"/>
        <end position="734"/>
    </location>
</feature>